<protein>
    <submittedName>
        <fullName evidence="1">Uncharacterized protein</fullName>
    </submittedName>
</protein>
<keyword evidence="1" id="KW-0150">Chloroplast</keyword>
<dbReference type="EMBL" id="OL415005">
    <property type="protein sequence ID" value="UVG41556.1"/>
    <property type="molecule type" value="Genomic_DNA"/>
</dbReference>
<gene>
    <name evidence="1" type="primary">orf182</name>
</gene>
<evidence type="ECO:0000313" key="1">
    <source>
        <dbReference type="EMBL" id="UVG41556.1"/>
    </source>
</evidence>
<sequence>MILLPPQISIEHLVPAEVLRSNNQCAGIAPIIKVKMDKIVLTDQQVEDLNLICSKLQTGSITLDTAVLKLQAGGFYDWATLAFFIYMFSLEQGNSFQNVPLPHQDPFGWLSGKYDPDPGNPQCPSNPASRFERETLYAVKQICDASADENGFVMSYEDAYNLVKETYPGYLEVNESCRVTEW</sequence>
<reference evidence="1" key="1">
    <citation type="submission" date="2021-11" db="EMBL/GenBank/DDBJ databases">
        <authorList>
            <person name="Wang Y."/>
            <person name="Chen N."/>
        </authorList>
    </citation>
    <scope>NUCLEOTIDE SEQUENCE</scope>
    <source>
        <strain evidence="1">Jiaozhou Bay in China</strain>
    </source>
</reference>
<geneLocation type="chloroplast" evidence="1"/>
<keyword evidence="1" id="KW-0934">Plastid</keyword>
<proteinExistence type="predicted"/>
<dbReference type="AlphaFoldDB" id="A0A976YHJ3"/>
<dbReference type="RefSeq" id="YP_010472091.1">
    <property type="nucleotide sequence ID" value="NC_066075.1"/>
</dbReference>
<accession>A0A976YHJ3</accession>
<reference evidence="1" key="2">
    <citation type="journal article" date="2022" name="Int J Environ Res Public Health">
        <title>Comparative Analysis of Bacillariophyceae Chloroplast Genomes Uncovers Extensive Genome Rearrangements Associated with Speciation.</title>
        <authorList>
            <person name="Wang Y."/>
            <person name="Wang J."/>
            <person name="Chen Y."/>
            <person name="Liu S."/>
            <person name="Zhao Y."/>
            <person name="Chen N."/>
        </authorList>
    </citation>
    <scope>NUCLEOTIDE SEQUENCE</scope>
    <source>
        <strain evidence="1">Jiaozhou Bay in China</strain>
    </source>
</reference>
<organism evidence="1">
    <name type="scientific">Navicula arenaria</name>
    <dbReference type="NCBI Taxonomy" id="355634"/>
    <lineage>
        <taxon>Eukaryota</taxon>
        <taxon>Sar</taxon>
        <taxon>Stramenopiles</taxon>
        <taxon>Ochrophyta</taxon>
        <taxon>Bacillariophyta</taxon>
        <taxon>Bacillariophyceae</taxon>
        <taxon>Bacillariophycidae</taxon>
        <taxon>Naviculales</taxon>
        <taxon>Naviculaceae</taxon>
        <taxon>Navicula</taxon>
    </lineage>
</organism>
<name>A0A976YHJ3_9STRA</name>
<dbReference type="GeneID" id="74849432"/>